<dbReference type="EMBL" id="LVZM01022489">
    <property type="protein sequence ID" value="OUC40738.1"/>
    <property type="molecule type" value="Genomic_DNA"/>
</dbReference>
<evidence type="ECO:0000313" key="2">
    <source>
        <dbReference type="EMBL" id="OUC40738.1"/>
    </source>
</evidence>
<dbReference type="Proteomes" id="UP000243006">
    <property type="component" value="Unassembled WGS sequence"/>
</dbReference>
<protein>
    <submittedName>
        <fullName evidence="2">Uncharacterized protein</fullName>
    </submittedName>
</protein>
<feature type="compositionally biased region" description="Basic residues" evidence="1">
    <location>
        <begin position="21"/>
        <end position="33"/>
    </location>
</feature>
<feature type="compositionally biased region" description="Polar residues" evidence="1">
    <location>
        <begin position="53"/>
        <end position="75"/>
    </location>
</feature>
<comment type="caution">
    <text evidence="2">The sequence shown here is derived from an EMBL/GenBank/DDBJ whole genome shotgun (WGS) entry which is preliminary data.</text>
</comment>
<evidence type="ECO:0000256" key="1">
    <source>
        <dbReference type="SAM" id="MobiDB-lite"/>
    </source>
</evidence>
<reference evidence="2 3" key="1">
    <citation type="submission" date="2015-04" db="EMBL/GenBank/DDBJ databases">
        <title>Draft genome of the roundworm Trichinella nativa.</title>
        <authorList>
            <person name="Mitreva M."/>
        </authorList>
    </citation>
    <scope>NUCLEOTIDE SEQUENCE [LARGE SCALE GENOMIC DNA]</scope>
    <source>
        <strain evidence="2 3">ISS45</strain>
    </source>
</reference>
<accession>A0A1Y3EC90</accession>
<sequence>MDDEDHFADDEMEVEVQTPVIKKKKMRVKKSKKKSVENQFCDQSVRLRDNSKTDNVSNMESNQNLSDSEYSQNIQPHRRHSSMKQNSFASEMKSNYREDALPYLSYQRNDEMGTVIHFCNFFVDISIT</sequence>
<evidence type="ECO:0000313" key="3">
    <source>
        <dbReference type="Proteomes" id="UP000243006"/>
    </source>
</evidence>
<feature type="compositionally biased region" description="Acidic residues" evidence="1">
    <location>
        <begin position="1"/>
        <end position="14"/>
    </location>
</feature>
<dbReference type="AlphaFoldDB" id="A0A1Y3EC90"/>
<proteinExistence type="predicted"/>
<organism evidence="2 3">
    <name type="scientific">Trichinella nativa</name>
    <dbReference type="NCBI Taxonomy" id="6335"/>
    <lineage>
        <taxon>Eukaryota</taxon>
        <taxon>Metazoa</taxon>
        <taxon>Ecdysozoa</taxon>
        <taxon>Nematoda</taxon>
        <taxon>Enoplea</taxon>
        <taxon>Dorylaimia</taxon>
        <taxon>Trichinellida</taxon>
        <taxon>Trichinellidae</taxon>
        <taxon>Trichinella</taxon>
    </lineage>
</organism>
<gene>
    <name evidence="2" type="ORF">D917_03839</name>
</gene>
<feature type="region of interest" description="Disordered" evidence="1">
    <location>
        <begin position="1"/>
        <end position="89"/>
    </location>
</feature>
<name>A0A1Y3EC90_9BILA</name>